<feature type="region of interest" description="Disordered" evidence="1">
    <location>
        <begin position="1"/>
        <end position="74"/>
    </location>
</feature>
<protein>
    <recommendedName>
        <fullName evidence="4">Reverse transcriptase domain-containing protein</fullName>
    </recommendedName>
</protein>
<dbReference type="EMBL" id="BQNB010009797">
    <property type="protein sequence ID" value="GJS68524.1"/>
    <property type="molecule type" value="Genomic_DNA"/>
</dbReference>
<reference evidence="2" key="1">
    <citation type="journal article" date="2022" name="Int. J. Mol. Sci.">
        <title>Draft Genome of Tanacetum Coccineum: Genomic Comparison of Closely Related Tanacetum-Family Plants.</title>
        <authorList>
            <person name="Yamashiro T."/>
            <person name="Shiraishi A."/>
            <person name="Nakayama K."/>
            <person name="Satake H."/>
        </authorList>
    </citation>
    <scope>NUCLEOTIDE SEQUENCE</scope>
</reference>
<evidence type="ECO:0000256" key="1">
    <source>
        <dbReference type="SAM" id="MobiDB-lite"/>
    </source>
</evidence>
<proteinExistence type="predicted"/>
<keyword evidence="3" id="KW-1185">Reference proteome</keyword>
<evidence type="ECO:0000313" key="3">
    <source>
        <dbReference type="Proteomes" id="UP001151760"/>
    </source>
</evidence>
<dbReference type="Proteomes" id="UP001151760">
    <property type="component" value="Unassembled WGS sequence"/>
</dbReference>
<sequence length="227" mass="24833">MTTRSVRRPATASRGGGTGGRAGRGGGRTRGRSSDQGDGRIDGRGGQVGGQAQVGDQGRGQGNGRNQNGDAINDNIRGDVRNVIENNDCRGYTYKKFLACNPKEYDGKGGAIVYTCWIEKIESVQDMSGCGENQKVKYTTGSFVGKDLTWWNYQIRTLGREVAVGMSWDNFKVLMKEEFCPSNEMQKLVPHLVTPESKRIERYVYGLALQIQGMVAATKPKTIQKAV</sequence>
<gene>
    <name evidence="2" type="ORF">Tco_0683089</name>
</gene>
<accession>A0ABQ4XT07</accession>
<name>A0ABQ4XT07_9ASTR</name>
<comment type="caution">
    <text evidence="2">The sequence shown here is derived from an EMBL/GenBank/DDBJ whole genome shotgun (WGS) entry which is preliminary data.</text>
</comment>
<reference evidence="2" key="2">
    <citation type="submission" date="2022-01" db="EMBL/GenBank/DDBJ databases">
        <authorList>
            <person name="Yamashiro T."/>
            <person name="Shiraishi A."/>
            <person name="Satake H."/>
            <person name="Nakayama K."/>
        </authorList>
    </citation>
    <scope>NUCLEOTIDE SEQUENCE</scope>
</reference>
<organism evidence="2 3">
    <name type="scientific">Tanacetum coccineum</name>
    <dbReference type="NCBI Taxonomy" id="301880"/>
    <lineage>
        <taxon>Eukaryota</taxon>
        <taxon>Viridiplantae</taxon>
        <taxon>Streptophyta</taxon>
        <taxon>Embryophyta</taxon>
        <taxon>Tracheophyta</taxon>
        <taxon>Spermatophyta</taxon>
        <taxon>Magnoliopsida</taxon>
        <taxon>eudicotyledons</taxon>
        <taxon>Gunneridae</taxon>
        <taxon>Pentapetalae</taxon>
        <taxon>asterids</taxon>
        <taxon>campanulids</taxon>
        <taxon>Asterales</taxon>
        <taxon>Asteraceae</taxon>
        <taxon>Asteroideae</taxon>
        <taxon>Anthemideae</taxon>
        <taxon>Anthemidinae</taxon>
        <taxon>Tanacetum</taxon>
    </lineage>
</organism>
<evidence type="ECO:0000313" key="2">
    <source>
        <dbReference type="EMBL" id="GJS68524.1"/>
    </source>
</evidence>
<evidence type="ECO:0008006" key="4">
    <source>
        <dbReference type="Google" id="ProtNLM"/>
    </source>
</evidence>
<feature type="compositionally biased region" description="Basic and acidic residues" evidence="1">
    <location>
        <begin position="32"/>
        <end position="43"/>
    </location>
</feature>
<feature type="compositionally biased region" description="Gly residues" evidence="1">
    <location>
        <begin position="14"/>
        <end position="28"/>
    </location>
</feature>